<feature type="coiled-coil region" evidence="5">
    <location>
        <begin position="175"/>
        <end position="209"/>
    </location>
</feature>
<organism evidence="7 8">
    <name type="scientific">Loxostege sticticalis</name>
    <name type="common">Beet webworm moth</name>
    <dbReference type="NCBI Taxonomy" id="481309"/>
    <lineage>
        <taxon>Eukaryota</taxon>
        <taxon>Metazoa</taxon>
        <taxon>Ecdysozoa</taxon>
        <taxon>Arthropoda</taxon>
        <taxon>Hexapoda</taxon>
        <taxon>Insecta</taxon>
        <taxon>Pterygota</taxon>
        <taxon>Neoptera</taxon>
        <taxon>Endopterygota</taxon>
        <taxon>Lepidoptera</taxon>
        <taxon>Glossata</taxon>
        <taxon>Ditrysia</taxon>
        <taxon>Pyraloidea</taxon>
        <taxon>Crambidae</taxon>
        <taxon>Pyraustinae</taxon>
        <taxon>Loxostege</taxon>
    </lineage>
</organism>
<accession>A0ABR3H6E4</accession>
<dbReference type="Gene3D" id="3.30.40.10">
    <property type="entry name" value="Zinc/RING finger domain, C3HC4 (zinc finger)"/>
    <property type="match status" value="1"/>
</dbReference>
<dbReference type="InterPro" id="IPR001965">
    <property type="entry name" value="Znf_PHD"/>
</dbReference>
<dbReference type="InterPro" id="IPR019787">
    <property type="entry name" value="Znf_PHD-finger"/>
</dbReference>
<dbReference type="Pfam" id="PF25298">
    <property type="entry name" value="Baculo_FP_2nd"/>
    <property type="match status" value="1"/>
</dbReference>
<keyword evidence="8" id="KW-1185">Reference proteome</keyword>
<dbReference type="InterPro" id="IPR013083">
    <property type="entry name" value="Znf_RING/FYVE/PHD"/>
</dbReference>
<dbReference type="PROSITE" id="PS50016">
    <property type="entry name" value="ZF_PHD_2"/>
    <property type="match status" value="1"/>
</dbReference>
<dbReference type="EMBL" id="JBEUOH010000025">
    <property type="protein sequence ID" value="KAL0860379.1"/>
    <property type="molecule type" value="Genomic_DNA"/>
</dbReference>
<reference evidence="7 8" key="1">
    <citation type="submission" date="2024-06" db="EMBL/GenBank/DDBJ databases">
        <title>A chromosome-level genome assembly of beet webworm, Loxostege sticticalis.</title>
        <authorList>
            <person name="Zhang Y."/>
        </authorList>
    </citation>
    <scope>NUCLEOTIDE SEQUENCE [LARGE SCALE GENOMIC DNA]</scope>
    <source>
        <strain evidence="7">AQ026</strain>
        <tissue evidence="7">Whole body</tissue>
    </source>
</reference>
<evidence type="ECO:0000256" key="5">
    <source>
        <dbReference type="SAM" id="Coils"/>
    </source>
</evidence>
<evidence type="ECO:0000256" key="2">
    <source>
        <dbReference type="ARBA" id="ARBA00022771"/>
    </source>
</evidence>
<dbReference type="PANTHER" id="PTHR11505">
    <property type="entry name" value="L1 TRANSPOSABLE ELEMENT-RELATED"/>
    <property type="match status" value="1"/>
</dbReference>
<dbReference type="InterPro" id="IPR019786">
    <property type="entry name" value="Zinc_finger_PHD-type_CS"/>
</dbReference>
<proteinExistence type="predicted"/>
<keyword evidence="1" id="KW-0479">Metal-binding</keyword>
<keyword evidence="5" id="KW-0175">Coiled coil</keyword>
<gene>
    <name evidence="7" type="ORF">ABMA27_009778</name>
</gene>
<evidence type="ECO:0000259" key="6">
    <source>
        <dbReference type="PROSITE" id="PS50016"/>
    </source>
</evidence>
<keyword evidence="3" id="KW-0862">Zinc</keyword>
<dbReference type="Pfam" id="PF00628">
    <property type="entry name" value="PHD"/>
    <property type="match status" value="1"/>
</dbReference>
<dbReference type="InterPro" id="IPR011011">
    <property type="entry name" value="Znf_FYVE_PHD"/>
</dbReference>
<dbReference type="InterPro" id="IPR057251">
    <property type="entry name" value="FP_C"/>
</dbReference>
<keyword evidence="2 4" id="KW-0863">Zinc-finger</keyword>
<name>A0ABR3H6E4_LOXSC</name>
<feature type="domain" description="PHD-type" evidence="6">
    <location>
        <begin position="1"/>
        <end position="57"/>
    </location>
</feature>
<comment type="caution">
    <text evidence="7">The sequence shown here is derived from an EMBL/GenBank/DDBJ whole genome shotgun (WGS) entry which is preliminary data.</text>
</comment>
<dbReference type="Gene3D" id="3.30.70.1820">
    <property type="entry name" value="L1 transposable element, RRM domain"/>
    <property type="match status" value="1"/>
</dbReference>
<evidence type="ECO:0000256" key="3">
    <source>
        <dbReference type="ARBA" id="ARBA00022833"/>
    </source>
</evidence>
<dbReference type="PROSITE" id="PS01359">
    <property type="entry name" value="ZF_PHD_1"/>
    <property type="match status" value="1"/>
</dbReference>
<dbReference type="SMART" id="SM00249">
    <property type="entry name" value="PHD"/>
    <property type="match status" value="1"/>
</dbReference>
<sequence length="371" mass="42684">MNCSGCNKVLNSAHRHLVCKQCRGKYHIECLNIKTEQYSALTSEFRAKWICPSCNNVTRRTRCNVNTPVRQSQVPGKDDSMDVSYNLENATASSPTYQRDVTAEVITMDKMSALLDQKLQAYLSDFKETFRKDLKVYVHDLVQAEMHANIQLLKDDFTTTTDFICDQQTSLKRDIENKAQLIKDLESSNVKLQSELNILSHRLASIEKMTRSQNLEIQAVPEGRGDNPIAMFQNLCKKINIKISDDKILACRRVAKLNPSSHRPRNILVSLVNPRLRDQVLSACHRYNKVHKNELLDTTHLGLAVEKQRIYVSEHLSPDCKALHAAARKAARERGYKYVWVRYGRIYIRKEDSAACIHVKNMDVLKRKIYF</sequence>
<evidence type="ECO:0000256" key="4">
    <source>
        <dbReference type="PROSITE-ProRule" id="PRU00146"/>
    </source>
</evidence>
<dbReference type="CDD" id="cd15489">
    <property type="entry name" value="PHD_SF"/>
    <property type="match status" value="1"/>
</dbReference>
<evidence type="ECO:0000313" key="8">
    <source>
        <dbReference type="Proteomes" id="UP001549920"/>
    </source>
</evidence>
<protein>
    <recommendedName>
        <fullName evidence="6">PHD-type domain-containing protein</fullName>
    </recommendedName>
</protein>
<evidence type="ECO:0000256" key="1">
    <source>
        <dbReference type="ARBA" id="ARBA00022723"/>
    </source>
</evidence>
<dbReference type="SUPFAM" id="SSF57903">
    <property type="entry name" value="FYVE/PHD zinc finger"/>
    <property type="match status" value="1"/>
</dbReference>
<dbReference type="Proteomes" id="UP001549920">
    <property type="component" value="Unassembled WGS sequence"/>
</dbReference>
<evidence type="ECO:0000313" key="7">
    <source>
        <dbReference type="EMBL" id="KAL0860379.1"/>
    </source>
</evidence>
<dbReference type="InterPro" id="IPR004244">
    <property type="entry name" value="Transposase_22"/>
</dbReference>